<keyword evidence="2" id="KW-1185">Reference proteome</keyword>
<name>A0ABC9Y0F3_GRUJA</name>
<proteinExistence type="predicted"/>
<reference evidence="1 2" key="1">
    <citation type="submission" date="2024-06" db="EMBL/GenBank/DDBJ databases">
        <title>The draft genome of Grus japonensis, version 3.</title>
        <authorList>
            <person name="Nabeshima K."/>
            <person name="Suzuki S."/>
            <person name="Onuma M."/>
        </authorList>
    </citation>
    <scope>NUCLEOTIDE SEQUENCE [LARGE SCALE GENOMIC DNA]</scope>
    <source>
        <strain evidence="1 2">451A</strain>
    </source>
</reference>
<accession>A0ABC9Y0F3</accession>
<evidence type="ECO:0000313" key="1">
    <source>
        <dbReference type="EMBL" id="GAB0203510.1"/>
    </source>
</evidence>
<protein>
    <recommendedName>
        <fullName evidence="3">Glycerol kinase</fullName>
    </recommendedName>
</protein>
<dbReference type="PANTHER" id="PTHR33395">
    <property type="entry name" value="TRANSCRIPTASE, PUTATIVE-RELATED-RELATED"/>
    <property type="match status" value="1"/>
</dbReference>
<dbReference type="Proteomes" id="UP001623348">
    <property type="component" value="Unassembled WGS sequence"/>
</dbReference>
<gene>
    <name evidence="1" type="ORF">GRJ2_002816600</name>
</gene>
<organism evidence="1 2">
    <name type="scientific">Grus japonensis</name>
    <name type="common">Japanese crane</name>
    <name type="synonym">Red-crowned crane</name>
    <dbReference type="NCBI Taxonomy" id="30415"/>
    <lineage>
        <taxon>Eukaryota</taxon>
        <taxon>Metazoa</taxon>
        <taxon>Chordata</taxon>
        <taxon>Craniata</taxon>
        <taxon>Vertebrata</taxon>
        <taxon>Euteleostomi</taxon>
        <taxon>Archelosauria</taxon>
        <taxon>Archosauria</taxon>
        <taxon>Dinosauria</taxon>
        <taxon>Saurischia</taxon>
        <taxon>Theropoda</taxon>
        <taxon>Coelurosauria</taxon>
        <taxon>Aves</taxon>
        <taxon>Neognathae</taxon>
        <taxon>Neoaves</taxon>
        <taxon>Gruiformes</taxon>
        <taxon>Gruidae</taxon>
        <taxon>Grus</taxon>
    </lineage>
</organism>
<evidence type="ECO:0000313" key="2">
    <source>
        <dbReference type="Proteomes" id="UP001623348"/>
    </source>
</evidence>
<dbReference type="AlphaFoldDB" id="A0ABC9Y0F3"/>
<evidence type="ECO:0008006" key="3">
    <source>
        <dbReference type="Google" id="ProtNLM"/>
    </source>
</evidence>
<comment type="caution">
    <text evidence="1">The sequence shown here is derived from an EMBL/GenBank/DDBJ whole genome shotgun (WGS) entry which is preliminary data.</text>
</comment>
<dbReference type="EMBL" id="BAAFJT010000040">
    <property type="protein sequence ID" value="GAB0203510.1"/>
    <property type="molecule type" value="Genomic_DNA"/>
</dbReference>
<sequence>MGNFNHPDTCWRDNTAGHKQSRRFLECDDDNFVLQVIEEPMSRGAMLDLVLTNKEGLVGDVKLKGSLGYSDHEMVEFEILRAARRVHGKLTTLDFRRADFGLFRDLLGRIPRDKALEGRGAQDSWSAFKGHLFQAQERCIPTKRKSGRNTQRPAQMNKELLGKVKHKKEALLL</sequence>
<dbReference type="PANTHER" id="PTHR33395:SF22">
    <property type="entry name" value="REVERSE TRANSCRIPTASE DOMAIN-CONTAINING PROTEIN"/>
    <property type="match status" value="1"/>
</dbReference>